<organism evidence="2 3">
    <name type="scientific">Orchesella dallaii</name>
    <dbReference type="NCBI Taxonomy" id="48710"/>
    <lineage>
        <taxon>Eukaryota</taxon>
        <taxon>Metazoa</taxon>
        <taxon>Ecdysozoa</taxon>
        <taxon>Arthropoda</taxon>
        <taxon>Hexapoda</taxon>
        <taxon>Collembola</taxon>
        <taxon>Entomobryomorpha</taxon>
        <taxon>Entomobryoidea</taxon>
        <taxon>Orchesellidae</taxon>
        <taxon>Orchesellinae</taxon>
        <taxon>Orchesella</taxon>
    </lineage>
</organism>
<dbReference type="InterPro" id="IPR013120">
    <property type="entry name" value="FAR_NAD-bd"/>
</dbReference>
<evidence type="ECO:0000313" key="2">
    <source>
        <dbReference type="EMBL" id="CAL8146745.1"/>
    </source>
</evidence>
<gene>
    <name evidence="2" type="ORF">ODALV1_LOCUS30919</name>
</gene>
<dbReference type="Pfam" id="PF07993">
    <property type="entry name" value="NAD_binding_4"/>
    <property type="match status" value="1"/>
</dbReference>
<protein>
    <recommendedName>
        <fullName evidence="1">Thioester reductase (TE) domain-containing protein</fullName>
    </recommendedName>
</protein>
<reference evidence="2 3" key="1">
    <citation type="submission" date="2024-08" db="EMBL/GenBank/DDBJ databases">
        <authorList>
            <person name="Cucini C."/>
            <person name="Frati F."/>
        </authorList>
    </citation>
    <scope>NUCLEOTIDE SEQUENCE [LARGE SCALE GENOMIC DNA]</scope>
</reference>
<accession>A0ABP1S8H3</accession>
<sequence>MRKIKCVTGNMAEFHLGLESKIWEELSGSMDAVMNCAASVQHIEYYRKREKNQNDMRAVNVEGVVNVLEFACENKLKHVFHASTIFAVASLDDETGHVSENWPKVGDFDDITTLGYQATLSPNLLVM</sequence>
<dbReference type="Proteomes" id="UP001642540">
    <property type="component" value="Unassembled WGS sequence"/>
</dbReference>
<feature type="domain" description="Thioester reductase (TE)" evidence="1">
    <location>
        <begin position="2"/>
        <end position="100"/>
    </location>
</feature>
<dbReference type="EMBL" id="CAXLJM020000164">
    <property type="protein sequence ID" value="CAL8146745.1"/>
    <property type="molecule type" value="Genomic_DNA"/>
</dbReference>
<dbReference type="Gene3D" id="3.40.50.720">
    <property type="entry name" value="NAD(P)-binding Rossmann-like Domain"/>
    <property type="match status" value="1"/>
</dbReference>
<evidence type="ECO:0000313" key="3">
    <source>
        <dbReference type="Proteomes" id="UP001642540"/>
    </source>
</evidence>
<comment type="caution">
    <text evidence="2">The sequence shown here is derived from an EMBL/GenBank/DDBJ whole genome shotgun (WGS) entry which is preliminary data.</text>
</comment>
<keyword evidence="3" id="KW-1185">Reference proteome</keyword>
<dbReference type="InterPro" id="IPR036291">
    <property type="entry name" value="NAD(P)-bd_dom_sf"/>
</dbReference>
<name>A0ABP1S8H3_9HEXA</name>
<evidence type="ECO:0000259" key="1">
    <source>
        <dbReference type="Pfam" id="PF07993"/>
    </source>
</evidence>
<dbReference type="SUPFAM" id="SSF51735">
    <property type="entry name" value="NAD(P)-binding Rossmann-fold domains"/>
    <property type="match status" value="1"/>
</dbReference>
<proteinExistence type="predicted"/>